<feature type="region of interest" description="Disordered" evidence="7">
    <location>
        <begin position="699"/>
        <end position="719"/>
    </location>
</feature>
<feature type="region of interest" description="Disordered" evidence="7">
    <location>
        <begin position="245"/>
        <end position="310"/>
    </location>
</feature>
<feature type="region of interest" description="Disordered" evidence="7">
    <location>
        <begin position="387"/>
        <end position="474"/>
    </location>
</feature>
<dbReference type="GO" id="GO:0005886">
    <property type="term" value="C:plasma membrane"/>
    <property type="evidence" value="ECO:0007669"/>
    <property type="project" value="UniProtKB-SubCell"/>
</dbReference>
<feature type="region of interest" description="Disordered" evidence="7">
    <location>
        <begin position="879"/>
        <end position="928"/>
    </location>
</feature>
<dbReference type="GO" id="GO:0008013">
    <property type="term" value="F:beta-catenin binding"/>
    <property type="evidence" value="ECO:0007669"/>
    <property type="project" value="TreeGrafter"/>
</dbReference>
<feature type="compositionally biased region" description="Basic residues" evidence="7">
    <location>
        <begin position="86"/>
        <end position="97"/>
    </location>
</feature>
<comment type="caution">
    <text evidence="8">The sequence shown here is derived from an EMBL/GenBank/DDBJ whole genome shotgun (WGS) entry which is preliminary data.</text>
</comment>
<dbReference type="GO" id="GO:0005546">
    <property type="term" value="F:phosphatidylinositol-4,5-bisphosphate binding"/>
    <property type="evidence" value="ECO:0007669"/>
    <property type="project" value="TreeGrafter"/>
</dbReference>
<evidence type="ECO:0000256" key="7">
    <source>
        <dbReference type="SAM" id="MobiDB-lite"/>
    </source>
</evidence>
<feature type="compositionally biased region" description="Basic and acidic residues" evidence="7">
    <location>
        <begin position="811"/>
        <end position="826"/>
    </location>
</feature>
<feature type="region of interest" description="Disordered" evidence="7">
    <location>
        <begin position="764"/>
        <end position="865"/>
    </location>
</feature>
<evidence type="ECO:0000256" key="4">
    <source>
        <dbReference type="ARBA" id="ARBA00022687"/>
    </source>
</evidence>
<feature type="compositionally biased region" description="Polar residues" evidence="7">
    <location>
        <begin position="397"/>
        <end position="442"/>
    </location>
</feature>
<keyword evidence="5" id="KW-0446">Lipid-binding</keyword>
<sequence>MDRVDLKDIGMASCREEDSETKSLALACEQLSICSLHDPLEDRQPEPNTTTPPKTQTPGKLRRTALRFFGVRKSICLLPALFSGRGKHHNRKGVGKSKTHDGLSKAGCCGDSPGSEGMSRGSFMHLGQRDGAQRSARGNDCSYPPAEQKSQSFPRQKKGLRGLFNSIRLHRTQRTVEVESNEMTTLTSSVSLKEVSVVAVVVVVPEDTKQTECLGTLCSPEMPDCGTLSNVTITPECNDRDAMAFDDSLAEPGPPVSLSDRIPDNQEDKDTSTVEVSLEHLGSSVTHSESHPRVQTPPQAAPPTGSSDRLDLNFEDVASLKSFDSLTGCGDIIADQDDDSLAESNASGERSRNAGKRSSCCLTYQGGGEEMASPDELEASGLRDLWGEPSTEEDMFCSSNEEPTSDLTSSRSCVQRSSATDASTLTPDALTPQSEHQESVPNSDEGYYDSTTPGPEDSQEKLDRMRQTDRIPRDSYSGDALYELFVPEENLISPHYENGSGLAGSESCGFRLGSEGLADSAFLPEMNPLEMRSNLYENHDFPSVFDVMCNKSKEFAPFSKSFSGARLQENENLNLNTEEFFNNNLDVSHENRNILEPMERRMQSTNTDPDLTRFSPTFGETKDHLDENKGSPGLDHEDDGQTVCFSQALVDFNNHSQCLRDNMDGLNSDSSLSPNMEALPAIVTFDVMDMHNEGEYDDQLHEGAEDDDDNDDSSPYGDFQESYLQKDAFAECDYQMLNSMYEHNAFSDAWAIASLPRHLGLAKGGPSTAAGSLCSDRRSRSLDREGLEPHASDYRGSGGSAAAARPAYQSTDKDTKGAYPLHDRKNGHSSAFEVTEGGAGGSFESLPWLTTAAPAPTDDKSDEVPSLCLKNSLNTFPSLGDYSGGSPPHQLENTFPSLGDYSGSSPRRLPPGSVSRDNELCNRQCNPRSRPYSTFPDAAMASDLLTMVAASGDAEGDVYYAPAFNVQSFNPFGKK</sequence>
<keyword evidence="6" id="KW-0472">Membrane</keyword>
<feature type="compositionally biased region" description="Basic and acidic residues" evidence="7">
    <location>
        <begin position="775"/>
        <end position="793"/>
    </location>
</feature>
<dbReference type="PANTHER" id="PTHR22237">
    <property type="entry name" value="APC MEMBRANE RECRUITMENT PROTEIN 2-RELATED"/>
    <property type="match status" value="1"/>
</dbReference>
<dbReference type="Pfam" id="PF09422">
    <property type="entry name" value="AMER"/>
    <property type="match status" value="1"/>
</dbReference>
<feature type="region of interest" description="Disordered" evidence="7">
    <location>
        <begin position="86"/>
        <end position="157"/>
    </location>
</feature>
<evidence type="ECO:0000313" key="9">
    <source>
        <dbReference type="Proteomes" id="UP001148018"/>
    </source>
</evidence>
<dbReference type="OrthoDB" id="9898564at2759"/>
<feature type="compositionally biased region" description="Low complexity" evidence="7">
    <location>
        <begin position="902"/>
        <end position="915"/>
    </location>
</feature>
<reference evidence="8" key="1">
    <citation type="submission" date="2022-07" db="EMBL/GenBank/DDBJ databases">
        <title>Chromosome-level genome of Muraenolepis orangiensis.</title>
        <authorList>
            <person name="Kim J."/>
        </authorList>
    </citation>
    <scope>NUCLEOTIDE SEQUENCE</scope>
    <source>
        <strain evidence="8">KU_S4_2022</strain>
        <tissue evidence="8">Muscle</tissue>
    </source>
</reference>
<feature type="compositionally biased region" description="Basic and acidic residues" evidence="7">
    <location>
        <begin position="620"/>
        <end position="629"/>
    </location>
</feature>
<dbReference type="AlphaFoldDB" id="A0A9Q0I7N7"/>
<comment type="subcellular location">
    <subcellularLocation>
        <location evidence="1">Cell membrane</location>
        <topology evidence="1">Peripheral membrane protein</topology>
    </subcellularLocation>
</comment>
<accession>A0A9Q0I7N7</accession>
<evidence type="ECO:0008006" key="10">
    <source>
        <dbReference type="Google" id="ProtNLM"/>
    </source>
</evidence>
<evidence type="ECO:0000256" key="6">
    <source>
        <dbReference type="ARBA" id="ARBA00023136"/>
    </source>
</evidence>
<dbReference type="InterPro" id="IPR019003">
    <property type="entry name" value="AMER"/>
</dbReference>
<dbReference type="EMBL" id="JANIIK010000115">
    <property type="protein sequence ID" value="KAJ3588834.1"/>
    <property type="molecule type" value="Genomic_DNA"/>
</dbReference>
<feature type="region of interest" description="Disordered" evidence="7">
    <location>
        <begin position="38"/>
        <end position="61"/>
    </location>
</feature>
<comment type="similarity">
    <text evidence="2">Belongs to the Amer family.</text>
</comment>
<feature type="compositionally biased region" description="Basic and acidic residues" evidence="7">
    <location>
        <begin position="458"/>
        <end position="473"/>
    </location>
</feature>
<dbReference type="Proteomes" id="UP001148018">
    <property type="component" value="Unassembled WGS sequence"/>
</dbReference>
<evidence type="ECO:0000256" key="1">
    <source>
        <dbReference type="ARBA" id="ARBA00004202"/>
    </source>
</evidence>
<feature type="region of interest" description="Disordered" evidence="7">
    <location>
        <begin position="602"/>
        <end position="640"/>
    </location>
</feature>
<gene>
    <name evidence="8" type="ORF">NHX12_009688</name>
</gene>
<evidence type="ECO:0000313" key="8">
    <source>
        <dbReference type="EMBL" id="KAJ3588834.1"/>
    </source>
</evidence>
<feature type="compositionally biased region" description="Basic and acidic residues" evidence="7">
    <location>
        <begin position="261"/>
        <end position="272"/>
    </location>
</feature>
<evidence type="ECO:0000256" key="5">
    <source>
        <dbReference type="ARBA" id="ARBA00023121"/>
    </source>
</evidence>
<keyword evidence="9" id="KW-1185">Reference proteome</keyword>
<keyword evidence="4" id="KW-0879">Wnt signaling pathway</keyword>
<evidence type="ECO:0000256" key="2">
    <source>
        <dbReference type="ARBA" id="ARBA00007750"/>
    </source>
</evidence>
<name>A0A9Q0I7N7_9TELE</name>
<organism evidence="8 9">
    <name type="scientific">Muraenolepis orangiensis</name>
    <name type="common">Patagonian moray cod</name>
    <dbReference type="NCBI Taxonomy" id="630683"/>
    <lineage>
        <taxon>Eukaryota</taxon>
        <taxon>Metazoa</taxon>
        <taxon>Chordata</taxon>
        <taxon>Craniata</taxon>
        <taxon>Vertebrata</taxon>
        <taxon>Euteleostomi</taxon>
        <taxon>Actinopterygii</taxon>
        <taxon>Neopterygii</taxon>
        <taxon>Teleostei</taxon>
        <taxon>Neoteleostei</taxon>
        <taxon>Acanthomorphata</taxon>
        <taxon>Zeiogadaria</taxon>
        <taxon>Gadariae</taxon>
        <taxon>Gadiformes</taxon>
        <taxon>Muraenolepidoidei</taxon>
        <taxon>Muraenolepididae</taxon>
        <taxon>Muraenolepis</taxon>
    </lineage>
</organism>
<protein>
    <recommendedName>
        <fullName evidence="10">APC membrane recruitment protein 1</fullName>
    </recommendedName>
</protein>
<proteinExistence type="inferred from homology"/>
<dbReference type="GO" id="GO:0016055">
    <property type="term" value="P:Wnt signaling pathway"/>
    <property type="evidence" value="ECO:0007669"/>
    <property type="project" value="UniProtKB-KW"/>
</dbReference>
<feature type="compositionally biased region" description="Low complexity" evidence="7">
    <location>
        <begin position="46"/>
        <end position="58"/>
    </location>
</feature>
<evidence type="ECO:0000256" key="3">
    <source>
        <dbReference type="ARBA" id="ARBA00022475"/>
    </source>
</evidence>
<dbReference type="PANTHER" id="PTHR22237:SF0">
    <property type="entry name" value="APC MEMBRANE RECRUITMENT PROTEIN 1"/>
    <property type="match status" value="1"/>
</dbReference>
<dbReference type="GO" id="GO:0060828">
    <property type="term" value="P:regulation of canonical Wnt signaling pathway"/>
    <property type="evidence" value="ECO:0007669"/>
    <property type="project" value="TreeGrafter"/>
</dbReference>
<keyword evidence="3" id="KW-1003">Cell membrane</keyword>